<keyword evidence="1" id="KW-0863">Zinc-finger</keyword>
<feature type="compositionally biased region" description="Basic residues" evidence="2">
    <location>
        <begin position="446"/>
        <end position="468"/>
    </location>
</feature>
<dbReference type="GO" id="GO:0071788">
    <property type="term" value="P:endoplasmic reticulum tubular network maintenance"/>
    <property type="evidence" value="ECO:0007669"/>
    <property type="project" value="UniProtKB-UniRule"/>
</dbReference>
<feature type="domain" description="Lunapark zinc ribbon" evidence="3">
    <location>
        <begin position="269"/>
        <end position="325"/>
    </location>
</feature>
<feature type="region of interest" description="Disordered" evidence="2">
    <location>
        <begin position="146"/>
        <end position="266"/>
    </location>
</feature>
<accession>A0A2B7XB40</accession>
<dbReference type="PANTHER" id="PTHR22166:SF12">
    <property type="entry name" value="ENDOPLASMIC RETICULUM JUNCTION FORMATION PROTEIN LUNAPARK"/>
    <property type="match status" value="1"/>
</dbReference>
<proteinExistence type="inferred from homology"/>
<feature type="transmembrane region" description="Helical" evidence="1">
    <location>
        <begin position="54"/>
        <end position="77"/>
    </location>
</feature>
<keyword evidence="1" id="KW-0472">Membrane</keyword>
<keyword evidence="1" id="KW-0862">Zinc</keyword>
<dbReference type="InterPro" id="IPR040115">
    <property type="entry name" value="Lnp"/>
</dbReference>
<comment type="similarity">
    <text evidence="1">Belongs to the lunapark family.</text>
</comment>
<evidence type="ECO:0000256" key="1">
    <source>
        <dbReference type="RuleBase" id="RU367073"/>
    </source>
</evidence>
<protein>
    <recommendedName>
        <fullName evidence="1">Endoplasmic reticulum junction formation protein lunapark</fullName>
    </recommendedName>
</protein>
<dbReference type="STRING" id="1447883.A0A2B7XB40"/>
<comment type="subcellular location">
    <subcellularLocation>
        <location evidence="1">Endoplasmic reticulum membrane</location>
        <topology evidence="1">Multi-pass membrane protein</topology>
    </subcellularLocation>
</comment>
<keyword evidence="1" id="KW-0479">Metal-binding</keyword>
<dbReference type="AlphaFoldDB" id="A0A2B7XB40"/>
<keyword evidence="1" id="KW-1133">Transmembrane helix</keyword>
<comment type="caution">
    <text evidence="4">The sequence shown here is derived from an EMBL/GenBank/DDBJ whole genome shotgun (WGS) entry which is preliminary data.</text>
</comment>
<organism evidence="4 5">
    <name type="scientific">Polytolypa hystricis (strain UAMH7299)</name>
    <dbReference type="NCBI Taxonomy" id="1447883"/>
    <lineage>
        <taxon>Eukaryota</taxon>
        <taxon>Fungi</taxon>
        <taxon>Dikarya</taxon>
        <taxon>Ascomycota</taxon>
        <taxon>Pezizomycotina</taxon>
        <taxon>Eurotiomycetes</taxon>
        <taxon>Eurotiomycetidae</taxon>
        <taxon>Onygenales</taxon>
        <taxon>Onygenales incertae sedis</taxon>
        <taxon>Polytolypa</taxon>
    </lineage>
</organism>
<dbReference type="PANTHER" id="PTHR22166">
    <property type="entry name" value="ENDOPLASMIC RETICULUM JUNCTION FORMATION PROTEIN LUNAPARK"/>
    <property type="match status" value="1"/>
</dbReference>
<feature type="compositionally biased region" description="Low complexity" evidence="2">
    <location>
        <begin position="228"/>
        <end position="253"/>
    </location>
</feature>
<keyword evidence="1" id="KW-0812">Transmembrane</keyword>
<keyword evidence="1" id="KW-0256">Endoplasmic reticulum</keyword>
<dbReference type="InterPro" id="IPR019273">
    <property type="entry name" value="Lunapark_Znf"/>
</dbReference>
<comment type="caution">
    <text evidence="1">Lacks conserved residue(s) required for the propagation of feature annotation.</text>
</comment>
<dbReference type="GO" id="GO:0098826">
    <property type="term" value="C:endoplasmic reticulum tubular network membrane"/>
    <property type="evidence" value="ECO:0007669"/>
    <property type="project" value="UniProtKB-UniRule"/>
</dbReference>
<evidence type="ECO:0000256" key="2">
    <source>
        <dbReference type="SAM" id="MobiDB-lite"/>
    </source>
</evidence>
<sequence>MVTFWPWKLSNTSPKGPDNSPASFEKTLSSLSAKIAQTTKRLDSKRQRARRFKALWTLYSTFTYLLVAIILTLVLGWQRWGPVEYSALSGGPVVIYIVRASVDTYYQYRISKTSKSLAELHKQRESTIEKLKEATKYNSTQQLLEKYGGESPKPPPAQGGPEGDDGDDGSGETKRGVRDPRMRASLPFPAGAQGRTGIPPPPTANIQRKMQPGSLPTTPIRSPPPPQQQQQQQQTQPPTSRPQIDEPGFAPNAFPKPPPPQLTPAQPRWYDRLLDVLLGEDETQPKNRLVLICSHCRLVNGQAAPGVRTVEELGRWRCMACGAWNGEEPVVVERVQGHEQEQRMEPSSLPDTLPKVTLGPPSDEGAWEPVSNRESGVSSEIEGRDDFSSAGDDAEGEGGEEEEEDTDVSVVDAPTTSGEDDVGEEEEPESGFGSGSGVEESVASRTRSKSPRKRMVKEKKGKVKGKGR</sequence>
<feature type="compositionally biased region" description="Basic and acidic residues" evidence="2">
    <location>
        <begin position="171"/>
        <end position="182"/>
    </location>
</feature>
<gene>
    <name evidence="4" type="ORF">AJ80_08211</name>
</gene>
<evidence type="ECO:0000313" key="5">
    <source>
        <dbReference type="Proteomes" id="UP000224634"/>
    </source>
</evidence>
<feature type="region of interest" description="Disordered" evidence="2">
    <location>
        <begin position="337"/>
        <end position="468"/>
    </location>
</feature>
<dbReference type="OrthoDB" id="1725934at2759"/>
<dbReference type="GO" id="GO:0008270">
    <property type="term" value="F:zinc ion binding"/>
    <property type="evidence" value="ECO:0007669"/>
    <property type="project" value="UniProtKB-KW"/>
</dbReference>
<comment type="function">
    <text evidence="1">Plays a role in determining ER morphology.</text>
</comment>
<reference evidence="4 5" key="1">
    <citation type="submission" date="2017-10" db="EMBL/GenBank/DDBJ databases">
        <title>Comparative genomics in systemic dimorphic fungi from Ajellomycetaceae.</title>
        <authorList>
            <person name="Munoz J.F."/>
            <person name="Mcewen J.G."/>
            <person name="Clay O.K."/>
            <person name="Cuomo C.A."/>
        </authorList>
    </citation>
    <scope>NUCLEOTIDE SEQUENCE [LARGE SCALE GENOMIC DNA]</scope>
    <source>
        <strain evidence="4 5">UAMH7299</strain>
    </source>
</reference>
<evidence type="ECO:0000313" key="4">
    <source>
        <dbReference type="EMBL" id="PGH06109.1"/>
    </source>
</evidence>
<comment type="domain">
    <text evidence="1">The C4-type zinc finger motif is necessary both for its ER three-way tubular junction localization and formation.</text>
</comment>
<dbReference type="Pfam" id="PF10058">
    <property type="entry name" value="Zn_ribbon_10"/>
    <property type="match status" value="1"/>
</dbReference>
<evidence type="ECO:0000259" key="3">
    <source>
        <dbReference type="Pfam" id="PF10058"/>
    </source>
</evidence>
<feature type="compositionally biased region" description="Acidic residues" evidence="2">
    <location>
        <begin position="418"/>
        <end position="429"/>
    </location>
</feature>
<feature type="compositionally biased region" description="Acidic residues" evidence="2">
    <location>
        <begin position="392"/>
        <end position="407"/>
    </location>
</feature>
<dbReference type="GO" id="GO:1903373">
    <property type="term" value="P:positive regulation of endoplasmic reticulum tubular network organization"/>
    <property type="evidence" value="ECO:0007669"/>
    <property type="project" value="UniProtKB-UniRule"/>
</dbReference>
<keyword evidence="5" id="KW-1185">Reference proteome</keyword>
<name>A0A2B7XB40_POLH7</name>
<dbReference type="EMBL" id="PDNA01000181">
    <property type="protein sequence ID" value="PGH06109.1"/>
    <property type="molecule type" value="Genomic_DNA"/>
</dbReference>
<dbReference type="Proteomes" id="UP000224634">
    <property type="component" value="Unassembled WGS sequence"/>
</dbReference>